<dbReference type="GO" id="GO:0004672">
    <property type="term" value="F:protein kinase activity"/>
    <property type="evidence" value="ECO:0007669"/>
    <property type="project" value="UniProtKB-ARBA"/>
</dbReference>
<proteinExistence type="predicted"/>
<dbReference type="Pfam" id="PF01627">
    <property type="entry name" value="Hpt"/>
    <property type="match status" value="1"/>
</dbReference>
<dbReference type="EMBL" id="ASJR01000009">
    <property type="protein sequence ID" value="ERP31797.1"/>
    <property type="molecule type" value="Genomic_DNA"/>
</dbReference>
<gene>
    <name evidence="3" type="ORF">CALK_1243</name>
</gene>
<evidence type="ECO:0000313" key="4">
    <source>
        <dbReference type="Proteomes" id="UP000017148"/>
    </source>
</evidence>
<dbReference type="Gene3D" id="1.20.120.160">
    <property type="entry name" value="HPT domain"/>
    <property type="match status" value="1"/>
</dbReference>
<evidence type="ECO:0000256" key="1">
    <source>
        <dbReference type="PROSITE-ProRule" id="PRU00110"/>
    </source>
</evidence>
<organism evidence="3 4">
    <name type="scientific">Chitinivibrio alkaliphilus ACht1</name>
    <dbReference type="NCBI Taxonomy" id="1313304"/>
    <lineage>
        <taxon>Bacteria</taxon>
        <taxon>Pseudomonadati</taxon>
        <taxon>Fibrobacterota</taxon>
        <taxon>Chitinivibrionia</taxon>
        <taxon>Chitinivibrionales</taxon>
        <taxon>Chitinivibrionaceae</taxon>
        <taxon>Chitinivibrio</taxon>
    </lineage>
</organism>
<dbReference type="SUPFAM" id="SSF47226">
    <property type="entry name" value="Histidine-containing phosphotransfer domain, HPT domain"/>
    <property type="match status" value="1"/>
</dbReference>
<keyword evidence="4" id="KW-1185">Reference proteome</keyword>
<evidence type="ECO:0000313" key="3">
    <source>
        <dbReference type="EMBL" id="ERP31797.1"/>
    </source>
</evidence>
<dbReference type="AlphaFoldDB" id="U7D9N3"/>
<keyword evidence="1" id="KW-0597">Phosphoprotein</keyword>
<name>U7D9N3_9BACT</name>
<protein>
    <recommendedName>
        <fullName evidence="2">HPt domain-containing protein</fullName>
    </recommendedName>
</protein>
<feature type="modified residue" description="Phosphohistidine" evidence="1">
    <location>
        <position position="52"/>
    </location>
</feature>
<dbReference type="RefSeq" id="WP_022636716.1">
    <property type="nucleotide sequence ID" value="NZ_ASJR01000009.1"/>
</dbReference>
<dbReference type="OrthoDB" id="2079555at2"/>
<dbReference type="PROSITE" id="PS50894">
    <property type="entry name" value="HPT"/>
    <property type="match status" value="1"/>
</dbReference>
<sequence>MTLVSDVEEFLQSTDDKLGRIHDLLSQLEHWIAQYPHRDHSCLIEELFREFHNIKSMAAFSGYPEIEEISHSLETLLGLDRTGQISLKEREIDLLCEGVSIMRSILDDEESIATSIKTYLHIVDGYAHTSTAGLITIPLPPDNRKEWVLSRALFRRAPELEKKAAEYYLLMYDMVRDVQEKGLYPHRLIEEIAALCHILHSELETEAVGDLTDAGFSMRLYLLCRTSLHRSILMEALDLTDGMLQKISTPSNI</sequence>
<dbReference type="InterPro" id="IPR036641">
    <property type="entry name" value="HPT_dom_sf"/>
</dbReference>
<dbReference type="Proteomes" id="UP000017148">
    <property type="component" value="Unassembled WGS sequence"/>
</dbReference>
<reference evidence="3 4" key="1">
    <citation type="journal article" date="2013" name="Environ. Microbiol.">
        <title>Genome analysis of Chitinivibrio alkaliphilus gen. nov., sp. nov., a novel extremely haloalkaliphilic anaerobic chitinolytic bacterium from the candidate phylum Termite Group 3.</title>
        <authorList>
            <person name="Sorokin D.Y."/>
            <person name="Gumerov V.M."/>
            <person name="Rakitin A.L."/>
            <person name="Beletsky A.V."/>
            <person name="Damste J.S."/>
            <person name="Muyzer G."/>
            <person name="Mardanov A.V."/>
            <person name="Ravin N.V."/>
        </authorList>
    </citation>
    <scope>NUCLEOTIDE SEQUENCE [LARGE SCALE GENOMIC DNA]</scope>
    <source>
        <strain evidence="3 4">ACht1</strain>
    </source>
</reference>
<comment type="caution">
    <text evidence="3">The sequence shown here is derived from an EMBL/GenBank/DDBJ whole genome shotgun (WGS) entry which is preliminary data.</text>
</comment>
<dbReference type="STRING" id="1313304.CALK_1243"/>
<evidence type="ECO:0000259" key="2">
    <source>
        <dbReference type="PROSITE" id="PS50894"/>
    </source>
</evidence>
<dbReference type="SMART" id="SM00073">
    <property type="entry name" value="HPT"/>
    <property type="match status" value="1"/>
</dbReference>
<feature type="domain" description="HPt" evidence="2">
    <location>
        <begin position="1"/>
        <end position="109"/>
    </location>
</feature>
<dbReference type="InterPro" id="IPR008207">
    <property type="entry name" value="Sig_transdc_His_kin_Hpt_dom"/>
</dbReference>
<dbReference type="GO" id="GO:0000160">
    <property type="term" value="P:phosphorelay signal transduction system"/>
    <property type="evidence" value="ECO:0007669"/>
    <property type="project" value="InterPro"/>
</dbReference>
<accession>U7D9N3</accession>
<dbReference type="eggNOG" id="COG2198">
    <property type="taxonomic scope" value="Bacteria"/>
</dbReference>